<organism evidence="1 2">
    <name type="scientific">Pterulicium gracile</name>
    <dbReference type="NCBI Taxonomy" id="1884261"/>
    <lineage>
        <taxon>Eukaryota</taxon>
        <taxon>Fungi</taxon>
        <taxon>Dikarya</taxon>
        <taxon>Basidiomycota</taxon>
        <taxon>Agaricomycotina</taxon>
        <taxon>Agaricomycetes</taxon>
        <taxon>Agaricomycetidae</taxon>
        <taxon>Agaricales</taxon>
        <taxon>Pleurotineae</taxon>
        <taxon>Pterulaceae</taxon>
        <taxon>Pterulicium</taxon>
    </lineage>
</organism>
<keyword evidence="2" id="KW-1185">Reference proteome</keyword>
<evidence type="ECO:0000313" key="2">
    <source>
        <dbReference type="Proteomes" id="UP000305067"/>
    </source>
</evidence>
<reference evidence="1 2" key="1">
    <citation type="journal article" date="2019" name="Nat. Ecol. Evol.">
        <title>Megaphylogeny resolves global patterns of mushroom evolution.</title>
        <authorList>
            <person name="Varga T."/>
            <person name="Krizsan K."/>
            <person name="Foldi C."/>
            <person name="Dima B."/>
            <person name="Sanchez-Garcia M."/>
            <person name="Sanchez-Ramirez S."/>
            <person name="Szollosi G.J."/>
            <person name="Szarkandi J.G."/>
            <person name="Papp V."/>
            <person name="Albert L."/>
            <person name="Andreopoulos W."/>
            <person name="Angelini C."/>
            <person name="Antonin V."/>
            <person name="Barry K.W."/>
            <person name="Bougher N.L."/>
            <person name="Buchanan P."/>
            <person name="Buyck B."/>
            <person name="Bense V."/>
            <person name="Catcheside P."/>
            <person name="Chovatia M."/>
            <person name="Cooper J."/>
            <person name="Damon W."/>
            <person name="Desjardin D."/>
            <person name="Finy P."/>
            <person name="Geml J."/>
            <person name="Haridas S."/>
            <person name="Hughes K."/>
            <person name="Justo A."/>
            <person name="Karasinski D."/>
            <person name="Kautmanova I."/>
            <person name="Kiss B."/>
            <person name="Kocsube S."/>
            <person name="Kotiranta H."/>
            <person name="LaButti K.M."/>
            <person name="Lechner B.E."/>
            <person name="Liimatainen K."/>
            <person name="Lipzen A."/>
            <person name="Lukacs Z."/>
            <person name="Mihaltcheva S."/>
            <person name="Morgado L.N."/>
            <person name="Niskanen T."/>
            <person name="Noordeloos M.E."/>
            <person name="Ohm R.A."/>
            <person name="Ortiz-Santana B."/>
            <person name="Ovrebo C."/>
            <person name="Racz N."/>
            <person name="Riley R."/>
            <person name="Savchenko A."/>
            <person name="Shiryaev A."/>
            <person name="Soop K."/>
            <person name="Spirin V."/>
            <person name="Szebenyi C."/>
            <person name="Tomsovsky M."/>
            <person name="Tulloss R.E."/>
            <person name="Uehling J."/>
            <person name="Grigoriev I.V."/>
            <person name="Vagvolgyi C."/>
            <person name="Papp T."/>
            <person name="Martin F.M."/>
            <person name="Miettinen O."/>
            <person name="Hibbett D.S."/>
            <person name="Nagy L.G."/>
        </authorList>
    </citation>
    <scope>NUCLEOTIDE SEQUENCE [LARGE SCALE GENOMIC DNA]</scope>
    <source>
        <strain evidence="1 2">CBS 309.79</strain>
    </source>
</reference>
<gene>
    <name evidence="1" type="ORF">BDV98DRAFT_6468</name>
</gene>
<name>A0A5C3R0B9_9AGAR</name>
<proteinExistence type="predicted"/>
<dbReference type="EMBL" id="ML178814">
    <property type="protein sequence ID" value="TFL07017.1"/>
    <property type="molecule type" value="Genomic_DNA"/>
</dbReference>
<dbReference type="Proteomes" id="UP000305067">
    <property type="component" value="Unassembled WGS sequence"/>
</dbReference>
<evidence type="ECO:0000313" key="1">
    <source>
        <dbReference type="EMBL" id="TFL07017.1"/>
    </source>
</evidence>
<sequence length="127" mass="14004">MPPTPHKESDQGIEDASMIDAHCYQPEPHAASLSHSKGAESFHGCAYLQAVQEQLGAYGTSTGDYLEAVFTHRELFVVYPQGHRACAIGYTNLATMLENREWRPDRDGDMEAAGVFRHEAMMLASSC</sequence>
<dbReference type="AlphaFoldDB" id="A0A5C3R0B9"/>
<accession>A0A5C3R0B9</accession>
<dbReference type="OrthoDB" id="2651020at2759"/>
<protein>
    <submittedName>
        <fullName evidence="1">Uncharacterized protein</fullName>
    </submittedName>
</protein>